<dbReference type="Proteomes" id="UP000265520">
    <property type="component" value="Unassembled WGS sequence"/>
</dbReference>
<organism evidence="1 2">
    <name type="scientific">Trifolium medium</name>
    <dbReference type="NCBI Taxonomy" id="97028"/>
    <lineage>
        <taxon>Eukaryota</taxon>
        <taxon>Viridiplantae</taxon>
        <taxon>Streptophyta</taxon>
        <taxon>Embryophyta</taxon>
        <taxon>Tracheophyta</taxon>
        <taxon>Spermatophyta</taxon>
        <taxon>Magnoliopsida</taxon>
        <taxon>eudicotyledons</taxon>
        <taxon>Gunneridae</taxon>
        <taxon>Pentapetalae</taxon>
        <taxon>rosids</taxon>
        <taxon>fabids</taxon>
        <taxon>Fabales</taxon>
        <taxon>Fabaceae</taxon>
        <taxon>Papilionoideae</taxon>
        <taxon>50 kb inversion clade</taxon>
        <taxon>NPAAA clade</taxon>
        <taxon>Hologalegina</taxon>
        <taxon>IRL clade</taxon>
        <taxon>Trifolieae</taxon>
        <taxon>Trifolium</taxon>
    </lineage>
</organism>
<dbReference type="AlphaFoldDB" id="A0A392V054"/>
<evidence type="ECO:0000313" key="2">
    <source>
        <dbReference type="Proteomes" id="UP000265520"/>
    </source>
</evidence>
<proteinExistence type="predicted"/>
<comment type="caution">
    <text evidence="1">The sequence shown here is derived from an EMBL/GenBank/DDBJ whole genome shotgun (WGS) entry which is preliminary data.</text>
</comment>
<reference evidence="1 2" key="1">
    <citation type="journal article" date="2018" name="Front. Plant Sci.">
        <title>Red Clover (Trifolium pratense) and Zigzag Clover (T. medium) - A Picture of Genomic Similarities and Differences.</title>
        <authorList>
            <person name="Dluhosova J."/>
            <person name="Istvanek J."/>
            <person name="Nedelnik J."/>
            <person name="Repkova J."/>
        </authorList>
    </citation>
    <scope>NUCLEOTIDE SEQUENCE [LARGE SCALE GENOMIC DNA]</scope>
    <source>
        <strain evidence="2">cv. 10/8</strain>
        <tissue evidence="1">Leaf</tissue>
    </source>
</reference>
<evidence type="ECO:0000313" key="1">
    <source>
        <dbReference type="EMBL" id="MCI81684.1"/>
    </source>
</evidence>
<name>A0A392V054_9FABA</name>
<accession>A0A392V054</accession>
<keyword evidence="2" id="KW-1185">Reference proteome</keyword>
<dbReference type="EMBL" id="LXQA011025087">
    <property type="protein sequence ID" value="MCI81684.1"/>
    <property type="molecule type" value="Genomic_DNA"/>
</dbReference>
<sequence>MQDMCSPAVPFVCPWACLASAMPKPSMADSQV</sequence>
<protein>
    <submittedName>
        <fullName evidence="1">Uncharacterized protein</fullName>
    </submittedName>
</protein>